<accession>A0A0E0FL78</accession>
<dbReference type="Pfam" id="PF04578">
    <property type="entry name" value="DUF594"/>
    <property type="match status" value="1"/>
</dbReference>
<dbReference type="STRING" id="4536.A0A0E0FL78"/>
<sequence>MASTETIKEFFNVNGQIIGAAVLAVLATVVVALGTYGRHCSHPALRLFVWGASTVFLLLSTSIISNLLKGVQGDKCSNASPQASGGVQQKDKPDIRKMWIILLWRNIFVAFCMLGLAKLLLNLFASWRASSSFAVGKNARLVSGYMEQLEEEGDEVGGHDQVSRYIVTGEKEEHVATGARGYRIRRDALDDESSSLVTLDRVWRMAEHGDVNGLLAKRPELRDLCLSFSLFKSLRRRLSGYPMDDAGSTKALEFVLRGMNAAGPACAVNADRVFHVLVDELSFASDFYFLGLPLCTYSGWCAALMNYIFSVLIVVGATAVGTIYKVEKILPFKEGKPNFVVTFALLVAVALVEVWDIVAGVCSNWSKMALLGHYIRHEPQWRRCRRAHAALDAVLRFRPARRWRNKIGQNSVLEPRRFCRRSGLLSEKLYGRAGLMRSVEVSPAVKDAVLRSLMSSYGRSSRGRAAERRVGSKVDWLWYGSRKSWASDDGDGCVSTTDIILAWHVATRLYEMRCSLHASSPTPSASSSDMAAACHLSNYCAYLASAAPELLPDIATWTEKRYREDSAAGETTTAQQRYERLVATLSAGARDKALRRGTEIARRLAEEYTTAAEDDDEASAWLFLADFWSEMMLYVAPSENIKGHVEAMARGGEFVTLLWALLLHAGITARPEAPSRIIP</sequence>
<protein>
    <recommendedName>
        <fullName evidence="2">DUF4220 domain-containing protein</fullName>
    </recommendedName>
</protein>
<evidence type="ECO:0000256" key="1">
    <source>
        <dbReference type="SAM" id="Phobius"/>
    </source>
</evidence>
<dbReference type="InterPro" id="IPR025315">
    <property type="entry name" value="DUF4220"/>
</dbReference>
<organism evidence="3">
    <name type="scientific">Oryza nivara</name>
    <name type="common">Indian wild rice</name>
    <name type="synonym">Oryza sativa f. spontanea</name>
    <dbReference type="NCBI Taxonomy" id="4536"/>
    <lineage>
        <taxon>Eukaryota</taxon>
        <taxon>Viridiplantae</taxon>
        <taxon>Streptophyta</taxon>
        <taxon>Embryophyta</taxon>
        <taxon>Tracheophyta</taxon>
        <taxon>Spermatophyta</taxon>
        <taxon>Magnoliopsida</taxon>
        <taxon>Liliopsida</taxon>
        <taxon>Poales</taxon>
        <taxon>Poaceae</taxon>
        <taxon>BOP clade</taxon>
        <taxon>Oryzoideae</taxon>
        <taxon>Oryzeae</taxon>
        <taxon>Oryzinae</taxon>
        <taxon>Oryza</taxon>
    </lineage>
</organism>
<name>A0A0E0FL78_ORYNI</name>
<evidence type="ECO:0000313" key="3">
    <source>
        <dbReference type="EnsemblPlants" id="ONIVA01G16790.1"/>
    </source>
</evidence>
<feature type="transmembrane region" description="Helical" evidence="1">
    <location>
        <begin position="338"/>
        <end position="358"/>
    </location>
</feature>
<feature type="transmembrane region" description="Helical" evidence="1">
    <location>
        <begin position="98"/>
        <end position="121"/>
    </location>
</feature>
<dbReference type="PANTHER" id="PTHR31325">
    <property type="entry name" value="OS01G0798800 PROTEIN-RELATED"/>
    <property type="match status" value="1"/>
</dbReference>
<reference evidence="3" key="1">
    <citation type="submission" date="2015-04" db="UniProtKB">
        <authorList>
            <consortium name="EnsemblPlants"/>
        </authorList>
    </citation>
    <scope>IDENTIFICATION</scope>
    <source>
        <strain evidence="3">SL10</strain>
    </source>
</reference>
<keyword evidence="1" id="KW-0472">Membrane</keyword>
<keyword evidence="1" id="KW-0812">Transmembrane</keyword>
<dbReference type="Pfam" id="PF13968">
    <property type="entry name" value="DUF4220"/>
    <property type="match status" value="1"/>
</dbReference>
<evidence type="ECO:0000259" key="2">
    <source>
        <dbReference type="Pfam" id="PF13968"/>
    </source>
</evidence>
<evidence type="ECO:0000313" key="4">
    <source>
        <dbReference type="Proteomes" id="UP000006591"/>
    </source>
</evidence>
<dbReference type="Proteomes" id="UP000006591">
    <property type="component" value="Chromosome 1"/>
</dbReference>
<dbReference type="OMA" id="KECEDPT"/>
<dbReference type="EnsemblPlants" id="ONIVA01G16790.1">
    <property type="protein sequence ID" value="ONIVA01G16790.1"/>
    <property type="gene ID" value="ONIVA01G16790"/>
</dbReference>
<feature type="domain" description="DUF4220" evidence="2">
    <location>
        <begin position="104"/>
        <end position="414"/>
    </location>
</feature>
<dbReference type="Gramene" id="ONIVA01G16790.1">
    <property type="protein sequence ID" value="ONIVA01G16790.1"/>
    <property type="gene ID" value="ONIVA01G16790"/>
</dbReference>
<dbReference type="InterPro" id="IPR007658">
    <property type="entry name" value="DUF594"/>
</dbReference>
<reference evidence="3" key="2">
    <citation type="submission" date="2018-04" db="EMBL/GenBank/DDBJ databases">
        <title>OnivRS2 (Oryza nivara Reference Sequence Version 2).</title>
        <authorList>
            <person name="Zhang J."/>
            <person name="Kudrna D."/>
            <person name="Lee S."/>
            <person name="Talag J."/>
            <person name="Rajasekar S."/>
            <person name="Welchert J."/>
            <person name="Hsing Y.-I."/>
            <person name="Wing R.A."/>
        </authorList>
    </citation>
    <scope>NUCLEOTIDE SEQUENCE [LARGE SCALE GENOMIC DNA]</scope>
</reference>
<proteinExistence type="predicted"/>
<dbReference type="eggNOG" id="ENOG502QSWW">
    <property type="taxonomic scope" value="Eukaryota"/>
</dbReference>
<feature type="transmembrane region" description="Helical" evidence="1">
    <location>
        <begin position="306"/>
        <end position="326"/>
    </location>
</feature>
<dbReference type="HOGENOM" id="CLU_008762_0_0_1"/>
<feature type="transmembrane region" description="Helical" evidence="1">
    <location>
        <begin position="17"/>
        <end position="36"/>
    </location>
</feature>
<feature type="transmembrane region" description="Helical" evidence="1">
    <location>
        <begin position="48"/>
        <end position="68"/>
    </location>
</feature>
<keyword evidence="1" id="KW-1133">Transmembrane helix</keyword>
<keyword evidence="4" id="KW-1185">Reference proteome</keyword>
<dbReference type="AlphaFoldDB" id="A0A0E0FL78"/>